<dbReference type="EMBL" id="PEWV01000051">
    <property type="protein sequence ID" value="PIU41529.1"/>
    <property type="molecule type" value="Genomic_DNA"/>
</dbReference>
<dbReference type="GO" id="GO:0000716">
    <property type="term" value="P:transcription-coupled nucleotide-excision repair, DNA damage recognition"/>
    <property type="evidence" value="ECO:0007669"/>
    <property type="project" value="UniProtKB-UniRule"/>
</dbReference>
<dbReference type="InterPro" id="IPR011545">
    <property type="entry name" value="DEAD/DEAH_box_helicase_dom"/>
</dbReference>
<protein>
    <recommendedName>
        <fullName evidence="9">Transcription-repair-coupling factor</fullName>
        <shortName evidence="9">TRCF</shortName>
        <ecNumber evidence="9">3.6.4.-</ecNumber>
    </recommendedName>
</protein>
<dbReference type="AlphaFoldDB" id="A0A2J0KUT5"/>
<evidence type="ECO:0000256" key="8">
    <source>
        <dbReference type="ARBA" id="ARBA00023204"/>
    </source>
</evidence>
<name>A0A2J0KUT5_9BACT</name>
<evidence type="ECO:0000259" key="10">
    <source>
        <dbReference type="PROSITE" id="PS51192"/>
    </source>
</evidence>
<comment type="caution">
    <text evidence="12">The sequence shown here is derived from an EMBL/GenBank/DDBJ whole genome shotgun (WGS) entry which is preliminary data.</text>
</comment>
<dbReference type="Gene3D" id="3.40.50.300">
    <property type="entry name" value="P-loop containing nucleotide triphosphate hydrolases"/>
    <property type="match status" value="2"/>
</dbReference>
<dbReference type="GO" id="GO:0005524">
    <property type="term" value="F:ATP binding"/>
    <property type="evidence" value="ECO:0007669"/>
    <property type="project" value="UniProtKB-UniRule"/>
</dbReference>
<evidence type="ECO:0000313" key="12">
    <source>
        <dbReference type="EMBL" id="PIU41529.1"/>
    </source>
</evidence>
<dbReference type="InterPro" id="IPR041471">
    <property type="entry name" value="UvrB_inter"/>
</dbReference>
<comment type="similarity">
    <text evidence="9">In the N-terminal section; belongs to the UvrB family.</text>
</comment>
<dbReference type="HAMAP" id="MF_00969">
    <property type="entry name" value="TRCF"/>
    <property type="match status" value="1"/>
</dbReference>
<dbReference type="Pfam" id="PF02559">
    <property type="entry name" value="CarD_TRCF_RID"/>
    <property type="match status" value="1"/>
</dbReference>
<dbReference type="SMART" id="SM01058">
    <property type="entry name" value="CarD_TRCF"/>
    <property type="match status" value="1"/>
</dbReference>
<dbReference type="InterPro" id="IPR003711">
    <property type="entry name" value="CarD-like/TRCF_RID"/>
</dbReference>
<dbReference type="GO" id="GO:0003684">
    <property type="term" value="F:damaged DNA binding"/>
    <property type="evidence" value="ECO:0007669"/>
    <property type="project" value="InterPro"/>
</dbReference>
<dbReference type="Pfam" id="PF00271">
    <property type="entry name" value="Helicase_C"/>
    <property type="match status" value="1"/>
</dbReference>
<dbReference type="SUPFAM" id="SSF52540">
    <property type="entry name" value="P-loop containing nucleoside triphosphate hydrolases"/>
    <property type="match status" value="3"/>
</dbReference>
<feature type="domain" description="Helicase ATP-binding" evidence="10">
    <location>
        <begin position="256"/>
        <end position="417"/>
    </location>
</feature>
<feature type="domain" description="Helicase C-terminal" evidence="11">
    <location>
        <begin position="438"/>
        <end position="592"/>
    </location>
</feature>
<dbReference type="PROSITE" id="PS51194">
    <property type="entry name" value="HELICASE_CTER"/>
    <property type="match status" value="1"/>
</dbReference>
<evidence type="ECO:0000256" key="2">
    <source>
        <dbReference type="ARBA" id="ARBA00022741"/>
    </source>
</evidence>
<comment type="subcellular location">
    <subcellularLocation>
        <location evidence="9">Cytoplasm</location>
    </subcellularLocation>
</comment>
<dbReference type="PANTHER" id="PTHR47964:SF1">
    <property type="entry name" value="ATP-DEPENDENT DNA HELICASE HOMOLOG RECG, CHLOROPLASTIC"/>
    <property type="match status" value="1"/>
</dbReference>
<accession>A0A2J0KUT5</accession>
<keyword evidence="1 9" id="KW-0963">Cytoplasm</keyword>
<dbReference type="InterPro" id="IPR014001">
    <property type="entry name" value="Helicase_ATP-bd"/>
</dbReference>
<dbReference type="NCBIfam" id="TIGR00580">
    <property type="entry name" value="mfd"/>
    <property type="match status" value="1"/>
</dbReference>
<dbReference type="InterPro" id="IPR001650">
    <property type="entry name" value="Helicase_C-like"/>
</dbReference>
<evidence type="ECO:0000256" key="4">
    <source>
        <dbReference type="ARBA" id="ARBA00022801"/>
    </source>
</evidence>
<keyword evidence="7 9" id="KW-0238">DNA-binding</keyword>
<dbReference type="CDD" id="cd17991">
    <property type="entry name" value="DEXHc_TRCF"/>
    <property type="match status" value="1"/>
</dbReference>
<evidence type="ECO:0000256" key="9">
    <source>
        <dbReference type="HAMAP-Rule" id="MF_00969"/>
    </source>
</evidence>
<dbReference type="Pfam" id="PF17757">
    <property type="entry name" value="UvrB_inter"/>
    <property type="match status" value="1"/>
</dbReference>
<comment type="similarity">
    <text evidence="9">In the C-terminal section; belongs to the helicase family. RecG subfamily.</text>
</comment>
<evidence type="ECO:0000313" key="13">
    <source>
        <dbReference type="Proteomes" id="UP000230052"/>
    </source>
</evidence>
<evidence type="ECO:0000256" key="5">
    <source>
        <dbReference type="ARBA" id="ARBA00022806"/>
    </source>
</evidence>
<keyword evidence="2 9" id="KW-0547">Nucleotide-binding</keyword>
<keyword evidence="4 9" id="KW-0378">Hydrolase</keyword>
<comment type="function">
    <text evidence="9">Couples transcription and DNA repair by recognizing RNA polymerase (RNAP) stalled at DNA lesions. Mediates ATP-dependent release of RNAP and its truncated transcript from the DNA, and recruitment of nucleotide excision repair machinery to the damaged site.</text>
</comment>
<keyword evidence="8 9" id="KW-0234">DNA repair</keyword>
<dbReference type="Proteomes" id="UP000230052">
    <property type="component" value="Unassembled WGS sequence"/>
</dbReference>
<dbReference type="EC" id="3.6.4.-" evidence="9"/>
<dbReference type="PROSITE" id="PS51192">
    <property type="entry name" value="HELICASE_ATP_BIND_1"/>
    <property type="match status" value="1"/>
</dbReference>
<dbReference type="GO" id="GO:0006355">
    <property type="term" value="P:regulation of DNA-templated transcription"/>
    <property type="evidence" value="ECO:0007669"/>
    <property type="project" value="UniProtKB-UniRule"/>
</dbReference>
<evidence type="ECO:0000259" key="11">
    <source>
        <dbReference type="PROSITE" id="PS51194"/>
    </source>
</evidence>
<sequence length="634" mass="72955">MFESIKIYKNQSLILEELFGELLDYGYRRVAKVEEEGDFAVKGDVIEIFPLTFIEPARLELYNNVVERIKSYELLTGKSFDEHNVLLILPIKGIRPRKIKKKPLEILGEVPIETFVDIEPGDYVVHVDHGIGIYRGIKKLKREKRFEDHFVIEYDNDEKLYVPSEDLHLIQKYVVFEKRHPRLYKLGGKKWQSTKEKVKKGIGNFAVDLLEVEAKRKFRHGFTFSKDSDWQKELEEAFPYDDTLDQLKSTQDVKRDMESPKPMDRLLCGDVGYGKTEIALRAAFKAAMDNRQAAILVPTTILAEQHFTTFSERLKKYPVRVEMLSRFKTEKEQDEVIKGLRNGSVDIIIGTHRLLSRDVEFKNLGLVIIDEEQRFGVEAKEKLKHLRTLVDILTLTATPIPRTLYMSLMGVKDISVINTPPQDRLPIETHVIEYDDDIIKDAVRYELKRKGQVYFVNNRVKGIEKIAEKLKALVKEARIEVAHGQMKEKELERIMLNFIKGEIDCLVCTTIVQSGIDIPNANTIIINRADRFGLADLYQLRGRVGRYKNKAFAYFIVPKKVALTSDAQRRLDTVKKIKELGAGFKIAMEDLQIRGAGNILGKEQHGYITAVGFDFYCRLLKSAVGSFGHGRKTL</sequence>
<dbReference type="PANTHER" id="PTHR47964">
    <property type="entry name" value="ATP-DEPENDENT DNA HELICASE HOMOLOG RECG, CHLOROPLASTIC"/>
    <property type="match status" value="1"/>
</dbReference>
<proteinExistence type="inferred from homology"/>
<dbReference type="GO" id="GO:0003678">
    <property type="term" value="F:DNA helicase activity"/>
    <property type="evidence" value="ECO:0007669"/>
    <property type="project" value="TreeGrafter"/>
</dbReference>
<dbReference type="Gene3D" id="3.30.2060.10">
    <property type="entry name" value="Penicillin-binding protein 1b domain"/>
    <property type="match status" value="1"/>
</dbReference>
<evidence type="ECO:0000256" key="6">
    <source>
        <dbReference type="ARBA" id="ARBA00022840"/>
    </source>
</evidence>
<dbReference type="SMART" id="SM00490">
    <property type="entry name" value="HELICc"/>
    <property type="match status" value="1"/>
</dbReference>
<gene>
    <name evidence="9 12" type="primary">mfd</name>
    <name evidence="12" type="ORF">COS99_04960</name>
</gene>
<dbReference type="InterPro" id="IPR047112">
    <property type="entry name" value="RecG/Mfd"/>
</dbReference>
<dbReference type="InterPro" id="IPR004576">
    <property type="entry name" value="Mfd"/>
</dbReference>
<evidence type="ECO:0000256" key="3">
    <source>
        <dbReference type="ARBA" id="ARBA00022763"/>
    </source>
</evidence>
<keyword evidence="6 9" id="KW-0067">ATP-binding</keyword>
<dbReference type="GO" id="GO:0005737">
    <property type="term" value="C:cytoplasm"/>
    <property type="evidence" value="ECO:0007669"/>
    <property type="project" value="UniProtKB-SubCell"/>
</dbReference>
<keyword evidence="5" id="KW-0347">Helicase</keyword>
<dbReference type="Gene3D" id="2.40.10.170">
    <property type="match status" value="1"/>
</dbReference>
<organism evidence="12 13">
    <name type="scientific">Candidatus Aquitaenariimonas noxiae</name>
    <dbReference type="NCBI Taxonomy" id="1974741"/>
    <lineage>
        <taxon>Bacteria</taxon>
        <taxon>Pseudomonadati</taxon>
        <taxon>Candidatus Omnitrophota</taxon>
        <taxon>Candidatus Aquitaenariimonas</taxon>
    </lineage>
</organism>
<dbReference type="InterPro" id="IPR027417">
    <property type="entry name" value="P-loop_NTPase"/>
</dbReference>
<dbReference type="SMART" id="SM00487">
    <property type="entry name" value="DEXDc"/>
    <property type="match status" value="1"/>
</dbReference>
<keyword evidence="3 9" id="KW-0227">DNA damage</keyword>
<evidence type="ECO:0000256" key="7">
    <source>
        <dbReference type="ARBA" id="ARBA00023125"/>
    </source>
</evidence>
<dbReference type="GO" id="GO:0016787">
    <property type="term" value="F:hydrolase activity"/>
    <property type="evidence" value="ECO:0007669"/>
    <property type="project" value="UniProtKB-KW"/>
</dbReference>
<reference evidence="12 13" key="1">
    <citation type="submission" date="2017-09" db="EMBL/GenBank/DDBJ databases">
        <title>Depth-based differentiation of microbial function through sediment-hosted aquifers and enrichment of novel symbionts in the deep terrestrial subsurface.</title>
        <authorList>
            <person name="Probst A.J."/>
            <person name="Ladd B."/>
            <person name="Jarett J.K."/>
            <person name="Geller-Mcgrath D.E."/>
            <person name="Sieber C.M."/>
            <person name="Emerson J.B."/>
            <person name="Anantharaman K."/>
            <person name="Thomas B.C."/>
            <person name="Malmstrom R."/>
            <person name="Stieglmeier M."/>
            <person name="Klingl A."/>
            <person name="Woyke T."/>
            <person name="Ryan C.M."/>
            <person name="Banfield J.F."/>
        </authorList>
    </citation>
    <scope>NUCLEOTIDE SEQUENCE [LARGE SCALE GENOMIC DNA]</scope>
    <source>
        <strain evidence="12">CG07_land_8_20_14_0_80_42_15</strain>
    </source>
</reference>
<evidence type="ECO:0000256" key="1">
    <source>
        <dbReference type="ARBA" id="ARBA00022490"/>
    </source>
</evidence>
<dbReference type="Pfam" id="PF00270">
    <property type="entry name" value="DEAD"/>
    <property type="match status" value="1"/>
</dbReference>